<feature type="domain" description="N-acetyltransferase" evidence="3">
    <location>
        <begin position="2"/>
        <end position="166"/>
    </location>
</feature>
<keyword evidence="5" id="KW-1185">Reference proteome</keyword>
<dbReference type="Proteomes" id="UP001501867">
    <property type="component" value="Unassembled WGS sequence"/>
</dbReference>
<dbReference type="InterPro" id="IPR016181">
    <property type="entry name" value="Acyl_CoA_acyltransferase"/>
</dbReference>
<dbReference type="RefSeq" id="WP_344159150.1">
    <property type="nucleotide sequence ID" value="NZ_BAAABV010000016.1"/>
</dbReference>
<keyword evidence="2" id="KW-0012">Acyltransferase</keyword>
<dbReference type="EMBL" id="BAAABV010000016">
    <property type="protein sequence ID" value="GAA0292000.1"/>
    <property type="molecule type" value="Genomic_DNA"/>
</dbReference>
<accession>A0ABN0VER8</accession>
<sequence>MIEIRGAGAVDGDALGEIHAAAWGAAYGPFFTPEFAAAGVADRRSRWHARVTDGPGTVLLALADGRPLALSWYRPSDTRPPGTAEILSFYAHPDGWGTGVAAALMTGTLVRLRAEGFTAAHLWTLRDTPRSRRFYAKSGFTESGASRPCDFGDGHPLEQVEYERDC</sequence>
<evidence type="ECO:0000256" key="1">
    <source>
        <dbReference type="ARBA" id="ARBA00022679"/>
    </source>
</evidence>
<dbReference type="InterPro" id="IPR000182">
    <property type="entry name" value="GNAT_dom"/>
</dbReference>
<dbReference type="InterPro" id="IPR050832">
    <property type="entry name" value="Bact_Acetyltransf"/>
</dbReference>
<evidence type="ECO:0000259" key="3">
    <source>
        <dbReference type="PROSITE" id="PS51186"/>
    </source>
</evidence>
<protein>
    <submittedName>
        <fullName evidence="4">N-acetyltransferase</fullName>
    </submittedName>
</protein>
<name>A0ABN0VER8_9ACTN</name>
<gene>
    <name evidence="4" type="ORF">GCM10010302_33240</name>
</gene>
<dbReference type="PANTHER" id="PTHR43877">
    <property type="entry name" value="AMINOALKYLPHOSPHONATE N-ACETYLTRANSFERASE-RELATED-RELATED"/>
    <property type="match status" value="1"/>
</dbReference>
<reference evidence="4 5" key="1">
    <citation type="journal article" date="2019" name="Int. J. Syst. Evol. Microbiol.">
        <title>The Global Catalogue of Microorganisms (GCM) 10K type strain sequencing project: providing services to taxonomists for standard genome sequencing and annotation.</title>
        <authorList>
            <consortium name="The Broad Institute Genomics Platform"/>
            <consortium name="The Broad Institute Genome Sequencing Center for Infectious Disease"/>
            <person name="Wu L."/>
            <person name="Ma J."/>
        </authorList>
    </citation>
    <scope>NUCLEOTIDE SEQUENCE [LARGE SCALE GENOMIC DNA]</scope>
    <source>
        <strain evidence="4 5">JCM 4505</strain>
    </source>
</reference>
<comment type="caution">
    <text evidence="4">The sequence shown here is derived from an EMBL/GenBank/DDBJ whole genome shotgun (WGS) entry which is preliminary data.</text>
</comment>
<evidence type="ECO:0000313" key="4">
    <source>
        <dbReference type="EMBL" id="GAA0292000.1"/>
    </source>
</evidence>
<proteinExistence type="predicted"/>
<organism evidence="4 5">
    <name type="scientific">Streptomyces polychromogenes</name>
    <dbReference type="NCBI Taxonomy" id="67342"/>
    <lineage>
        <taxon>Bacteria</taxon>
        <taxon>Bacillati</taxon>
        <taxon>Actinomycetota</taxon>
        <taxon>Actinomycetes</taxon>
        <taxon>Kitasatosporales</taxon>
        <taxon>Streptomycetaceae</taxon>
        <taxon>Streptomyces</taxon>
    </lineage>
</organism>
<evidence type="ECO:0000313" key="5">
    <source>
        <dbReference type="Proteomes" id="UP001501867"/>
    </source>
</evidence>
<dbReference type="SUPFAM" id="SSF55729">
    <property type="entry name" value="Acyl-CoA N-acyltransferases (Nat)"/>
    <property type="match status" value="1"/>
</dbReference>
<keyword evidence="1" id="KW-0808">Transferase</keyword>
<dbReference type="Gene3D" id="3.40.630.30">
    <property type="match status" value="1"/>
</dbReference>
<evidence type="ECO:0000256" key="2">
    <source>
        <dbReference type="ARBA" id="ARBA00023315"/>
    </source>
</evidence>
<dbReference type="Pfam" id="PF00583">
    <property type="entry name" value="Acetyltransf_1"/>
    <property type="match status" value="1"/>
</dbReference>
<dbReference type="CDD" id="cd04301">
    <property type="entry name" value="NAT_SF"/>
    <property type="match status" value="1"/>
</dbReference>
<dbReference type="PROSITE" id="PS51186">
    <property type="entry name" value="GNAT"/>
    <property type="match status" value="1"/>
</dbReference>